<accession>A0A7W8D3Z1</accession>
<organism evidence="11 12">
    <name type="scientific">Faecalicoccus acidiformans</name>
    <dbReference type="NCBI Taxonomy" id="915173"/>
    <lineage>
        <taxon>Bacteria</taxon>
        <taxon>Bacillati</taxon>
        <taxon>Bacillota</taxon>
        <taxon>Erysipelotrichia</taxon>
        <taxon>Erysipelotrichales</taxon>
        <taxon>Erysipelotrichaceae</taxon>
        <taxon>Faecalicoccus</taxon>
    </lineage>
</organism>
<keyword evidence="6 10" id="KW-0407">Ion channel</keyword>
<keyword evidence="10" id="KW-0915">Sodium</keyword>
<keyword evidence="10" id="KW-0406">Ion transport</keyword>
<dbReference type="NCBIfam" id="TIGR00494">
    <property type="entry name" value="crcB"/>
    <property type="match status" value="1"/>
</dbReference>
<feature type="binding site" evidence="10">
    <location>
        <position position="73"/>
    </location>
    <ligand>
        <name>Na(+)</name>
        <dbReference type="ChEBI" id="CHEBI:29101"/>
        <note>structural</note>
    </ligand>
</feature>
<comment type="function">
    <text evidence="9 10">Fluoride-specific ion channel. Important for reducing fluoride concentration in the cell, thus reducing its toxicity.</text>
</comment>
<keyword evidence="5 10" id="KW-0472">Membrane</keyword>
<dbReference type="EMBL" id="JACHHD010000016">
    <property type="protein sequence ID" value="MBB5185508.1"/>
    <property type="molecule type" value="Genomic_DNA"/>
</dbReference>
<evidence type="ECO:0000256" key="6">
    <source>
        <dbReference type="ARBA" id="ARBA00023303"/>
    </source>
</evidence>
<keyword evidence="10" id="KW-0813">Transport</keyword>
<reference evidence="11 12" key="1">
    <citation type="submission" date="2020-08" db="EMBL/GenBank/DDBJ databases">
        <title>Genomic Encyclopedia of Type Strains, Phase IV (KMG-IV): sequencing the most valuable type-strain genomes for metagenomic binning, comparative biology and taxonomic classification.</title>
        <authorList>
            <person name="Goeker M."/>
        </authorList>
    </citation>
    <scope>NUCLEOTIDE SEQUENCE [LARGE SCALE GENOMIC DNA]</scope>
    <source>
        <strain evidence="11 12">DSM 26963</strain>
    </source>
</reference>
<feature type="transmembrane region" description="Helical" evidence="10">
    <location>
        <begin position="32"/>
        <end position="53"/>
    </location>
</feature>
<comment type="activity regulation">
    <text evidence="10">Na(+) is not transported, but it plays an essential structural role and its presence is essential for fluoride channel function.</text>
</comment>
<dbReference type="GO" id="GO:0062054">
    <property type="term" value="F:fluoride channel activity"/>
    <property type="evidence" value="ECO:0007669"/>
    <property type="project" value="UniProtKB-UniRule"/>
</dbReference>
<dbReference type="RefSeq" id="WP_183376528.1">
    <property type="nucleotide sequence ID" value="NZ_CALVCN010000016.1"/>
</dbReference>
<dbReference type="AlphaFoldDB" id="A0A7W8D3Z1"/>
<dbReference type="InterPro" id="IPR003691">
    <property type="entry name" value="FluC"/>
</dbReference>
<comment type="subcellular location">
    <subcellularLocation>
        <location evidence="1 10">Cell membrane</location>
        <topology evidence="1 10">Multi-pass membrane protein</topology>
    </subcellularLocation>
</comment>
<comment type="similarity">
    <text evidence="7 10">Belongs to the fluoride channel Fluc/FEX (TC 1.A.43) family.</text>
</comment>
<dbReference type="Pfam" id="PF02537">
    <property type="entry name" value="CRCB"/>
    <property type="match status" value="1"/>
</dbReference>
<comment type="caution">
    <text evidence="11">The sequence shown here is derived from an EMBL/GenBank/DDBJ whole genome shotgun (WGS) entry which is preliminary data.</text>
</comment>
<dbReference type="Proteomes" id="UP000521313">
    <property type="component" value="Unassembled WGS sequence"/>
</dbReference>
<evidence type="ECO:0000256" key="10">
    <source>
        <dbReference type="HAMAP-Rule" id="MF_00454"/>
    </source>
</evidence>
<feature type="transmembrane region" description="Helical" evidence="10">
    <location>
        <begin position="95"/>
        <end position="119"/>
    </location>
</feature>
<dbReference type="GO" id="GO:0046872">
    <property type="term" value="F:metal ion binding"/>
    <property type="evidence" value="ECO:0007669"/>
    <property type="project" value="UniProtKB-KW"/>
</dbReference>
<evidence type="ECO:0000256" key="5">
    <source>
        <dbReference type="ARBA" id="ARBA00023136"/>
    </source>
</evidence>
<comment type="catalytic activity">
    <reaction evidence="8">
        <text>fluoride(in) = fluoride(out)</text>
        <dbReference type="Rhea" id="RHEA:76159"/>
        <dbReference type="ChEBI" id="CHEBI:17051"/>
    </reaction>
    <physiologicalReaction direction="left-to-right" evidence="8">
        <dbReference type="Rhea" id="RHEA:76160"/>
    </physiologicalReaction>
</comment>
<feature type="transmembrane region" description="Helical" evidence="10">
    <location>
        <begin position="65"/>
        <end position="83"/>
    </location>
</feature>
<dbReference type="PANTHER" id="PTHR28259">
    <property type="entry name" value="FLUORIDE EXPORT PROTEIN 1-RELATED"/>
    <property type="match status" value="1"/>
</dbReference>
<evidence type="ECO:0000256" key="2">
    <source>
        <dbReference type="ARBA" id="ARBA00022475"/>
    </source>
</evidence>
<dbReference type="GO" id="GO:0005886">
    <property type="term" value="C:plasma membrane"/>
    <property type="evidence" value="ECO:0007669"/>
    <property type="project" value="UniProtKB-SubCell"/>
</dbReference>
<sequence>MIDCFAVGLGGFLGSVLRYLAGKIPLETHGFPVHTLCINVIGSFVIGCIACLVSKNPHIDPRWILFFKVGICGGFTTFSTFSLETQQLMHTGQYMMAALYILLSMILGVFAVFASQWIIK</sequence>
<evidence type="ECO:0000256" key="1">
    <source>
        <dbReference type="ARBA" id="ARBA00004651"/>
    </source>
</evidence>
<evidence type="ECO:0000256" key="4">
    <source>
        <dbReference type="ARBA" id="ARBA00022989"/>
    </source>
</evidence>
<gene>
    <name evidence="10" type="primary">fluC</name>
    <name evidence="10" type="synonym">crcB</name>
    <name evidence="11" type="ORF">HNQ43_001565</name>
</gene>
<dbReference type="PANTHER" id="PTHR28259:SF1">
    <property type="entry name" value="FLUORIDE EXPORT PROTEIN 1-RELATED"/>
    <property type="match status" value="1"/>
</dbReference>
<dbReference type="GO" id="GO:0140114">
    <property type="term" value="P:cellular detoxification of fluoride"/>
    <property type="evidence" value="ECO:0007669"/>
    <property type="project" value="UniProtKB-UniRule"/>
</dbReference>
<protein>
    <recommendedName>
        <fullName evidence="10">Fluoride-specific ion channel FluC</fullName>
    </recommendedName>
</protein>
<keyword evidence="4 10" id="KW-1133">Transmembrane helix</keyword>
<evidence type="ECO:0000256" key="8">
    <source>
        <dbReference type="ARBA" id="ARBA00035585"/>
    </source>
</evidence>
<evidence type="ECO:0000256" key="3">
    <source>
        <dbReference type="ARBA" id="ARBA00022692"/>
    </source>
</evidence>
<keyword evidence="3 10" id="KW-0812">Transmembrane</keyword>
<feature type="binding site" evidence="10">
    <location>
        <position position="76"/>
    </location>
    <ligand>
        <name>Na(+)</name>
        <dbReference type="ChEBI" id="CHEBI:29101"/>
        <note>structural</note>
    </ligand>
</feature>
<dbReference type="HAMAP" id="MF_00454">
    <property type="entry name" value="FluC"/>
    <property type="match status" value="1"/>
</dbReference>
<evidence type="ECO:0000256" key="9">
    <source>
        <dbReference type="ARBA" id="ARBA00049940"/>
    </source>
</evidence>
<evidence type="ECO:0000256" key="7">
    <source>
        <dbReference type="ARBA" id="ARBA00035120"/>
    </source>
</evidence>
<evidence type="ECO:0000313" key="11">
    <source>
        <dbReference type="EMBL" id="MBB5185508.1"/>
    </source>
</evidence>
<keyword evidence="10" id="KW-0479">Metal-binding</keyword>
<keyword evidence="2 10" id="KW-1003">Cell membrane</keyword>
<name>A0A7W8D3Z1_9FIRM</name>
<proteinExistence type="inferred from homology"/>
<evidence type="ECO:0000313" key="12">
    <source>
        <dbReference type="Proteomes" id="UP000521313"/>
    </source>
</evidence>